<evidence type="ECO:0000313" key="2">
    <source>
        <dbReference type="EMBL" id="CAK9260321.1"/>
    </source>
</evidence>
<reference evidence="2" key="1">
    <citation type="submission" date="2024-02" db="EMBL/GenBank/DDBJ databases">
        <authorList>
            <consortium name="ELIXIR-Norway"/>
            <consortium name="Elixir Norway"/>
        </authorList>
    </citation>
    <scope>NUCLEOTIDE SEQUENCE</scope>
</reference>
<sequence>MVWWGEVLATTGFWQRYARLAMTKTKIPVPIAPTVKLGLAWSSGLMRHEKGVDLLSQSCGSFPREQLLIEECCVHEQPKTQQQNGHNLGSPQMFTE</sequence>
<proteinExistence type="predicted"/>
<organism evidence="2 3">
    <name type="scientific">Sphagnum jensenii</name>
    <dbReference type="NCBI Taxonomy" id="128206"/>
    <lineage>
        <taxon>Eukaryota</taxon>
        <taxon>Viridiplantae</taxon>
        <taxon>Streptophyta</taxon>
        <taxon>Embryophyta</taxon>
        <taxon>Bryophyta</taxon>
        <taxon>Sphagnophytina</taxon>
        <taxon>Sphagnopsida</taxon>
        <taxon>Sphagnales</taxon>
        <taxon>Sphagnaceae</taxon>
        <taxon>Sphagnum</taxon>
    </lineage>
</organism>
<evidence type="ECO:0000313" key="3">
    <source>
        <dbReference type="Proteomes" id="UP001497444"/>
    </source>
</evidence>
<keyword evidence="3" id="KW-1185">Reference proteome</keyword>
<feature type="compositionally biased region" description="Polar residues" evidence="1">
    <location>
        <begin position="79"/>
        <end position="96"/>
    </location>
</feature>
<feature type="region of interest" description="Disordered" evidence="1">
    <location>
        <begin position="77"/>
        <end position="96"/>
    </location>
</feature>
<dbReference type="Proteomes" id="UP001497444">
    <property type="component" value="Chromosome 13"/>
</dbReference>
<accession>A0ABP0W2X7</accession>
<protein>
    <submittedName>
        <fullName evidence="2">Uncharacterized protein</fullName>
    </submittedName>
</protein>
<gene>
    <name evidence="2" type="ORF">CSSPJE1EN1_LOCUS5799</name>
</gene>
<dbReference type="EMBL" id="OZ020108">
    <property type="protein sequence ID" value="CAK9260321.1"/>
    <property type="molecule type" value="Genomic_DNA"/>
</dbReference>
<name>A0ABP0W2X7_9BRYO</name>
<evidence type="ECO:0000256" key="1">
    <source>
        <dbReference type="SAM" id="MobiDB-lite"/>
    </source>
</evidence>